<dbReference type="PROSITE" id="PS51827">
    <property type="entry name" value="XTBD"/>
    <property type="match status" value="1"/>
</dbReference>
<sequence>MNLRRSKRQKILATCRPKVPKKKIKRKSLNHCSRGKAYNMLPVRNHQITTSEDSSSSQEVPDPIIETDWPIEFYRKPHDTNSLWELKMLFMQLHKKRIPEHELVPLAQVFASTVGYGCKYAPELMERVKKLGEPVCHKLEKKRYYRTLATKEAYQEYDAWDQQEQESERLVQLSRITPIFPARSLVEIFQNIVVVNNSLKETTEWFERLGNGTISIAISSISHGVFDVKAYVSNYFITRASGTYRIAYAQCVADLMDILKNYCYQVNYIQRFSYLNYNVERLLNDSTHQTVQYFQQYNIGYRLLQKLGWSGGALGSKQTGILKPIEVSGKFDRRGLGSLKPLRGNRNKIMIEHDHSIDVQFYHMLMDAILARKPYYDLIFSPEFTECERILLTRLAVQRKLRCETRLSETGQTQFVIKRYPLSPHVVLTQVLVGNHPLVSKYYEVKSPKVLNSDQ</sequence>
<evidence type="ECO:0008006" key="4">
    <source>
        <dbReference type="Google" id="ProtNLM"/>
    </source>
</evidence>
<evidence type="ECO:0000259" key="2">
    <source>
        <dbReference type="PROSITE" id="PS51827"/>
    </source>
</evidence>
<dbReference type="InterPro" id="IPR039146">
    <property type="entry name" value="GPANK1"/>
</dbReference>
<evidence type="ECO:0000313" key="3">
    <source>
        <dbReference type="EnsemblMetazoa" id="AFUN002015-PA"/>
    </source>
</evidence>
<name>A0A182R766_ANOFN</name>
<proteinExistence type="predicted"/>
<reference evidence="3" key="1">
    <citation type="submission" date="2020-05" db="UniProtKB">
        <authorList>
            <consortium name="EnsemblMetazoa"/>
        </authorList>
    </citation>
    <scope>IDENTIFICATION</scope>
    <source>
        <strain evidence="3">FUMOZ</strain>
    </source>
</reference>
<dbReference type="VEuPathDB" id="VectorBase:AFUN2_013449"/>
<dbReference type="Pfam" id="PF11952">
    <property type="entry name" value="XTBD"/>
    <property type="match status" value="1"/>
</dbReference>
<dbReference type="InterPro" id="IPR000467">
    <property type="entry name" value="G_patch_dom"/>
</dbReference>
<dbReference type="GO" id="GO:0003676">
    <property type="term" value="F:nucleic acid binding"/>
    <property type="evidence" value="ECO:0007669"/>
    <property type="project" value="InterPro"/>
</dbReference>
<feature type="domain" description="G-patch" evidence="1">
    <location>
        <begin position="296"/>
        <end position="341"/>
    </location>
</feature>
<dbReference type="Pfam" id="PF01585">
    <property type="entry name" value="G-patch"/>
    <property type="match status" value="1"/>
</dbReference>
<organism evidence="3">
    <name type="scientific">Anopheles funestus</name>
    <name type="common">African malaria mosquito</name>
    <dbReference type="NCBI Taxonomy" id="62324"/>
    <lineage>
        <taxon>Eukaryota</taxon>
        <taxon>Metazoa</taxon>
        <taxon>Ecdysozoa</taxon>
        <taxon>Arthropoda</taxon>
        <taxon>Hexapoda</taxon>
        <taxon>Insecta</taxon>
        <taxon>Pterygota</taxon>
        <taxon>Neoptera</taxon>
        <taxon>Endopterygota</taxon>
        <taxon>Diptera</taxon>
        <taxon>Nematocera</taxon>
        <taxon>Culicoidea</taxon>
        <taxon>Culicidae</taxon>
        <taxon>Anophelinae</taxon>
        <taxon>Anopheles</taxon>
    </lineage>
</organism>
<dbReference type="InterPro" id="IPR021859">
    <property type="entry name" value="XTBD"/>
</dbReference>
<accession>A0A182R766</accession>
<dbReference type="PANTHER" id="PTHR20923:SF1">
    <property type="entry name" value="G PATCH DOMAIN AND ANKYRIN REPEAT-CONTAINING PROTEIN 1"/>
    <property type="match status" value="1"/>
</dbReference>
<evidence type="ECO:0000259" key="1">
    <source>
        <dbReference type="PROSITE" id="PS50174"/>
    </source>
</evidence>
<dbReference type="STRING" id="62324.A0A182R766"/>
<dbReference type="EnsemblMetazoa" id="AFUN002015-RA">
    <property type="protein sequence ID" value="AFUN002015-PA"/>
    <property type="gene ID" value="AFUN002015"/>
</dbReference>
<dbReference type="PANTHER" id="PTHR20923">
    <property type="entry name" value="BAT4 PROTEIN-RELATED"/>
    <property type="match status" value="1"/>
</dbReference>
<dbReference type="VEuPathDB" id="VectorBase:AFUN002015"/>
<feature type="domain" description="XRN2-binding (XTBD)" evidence="2">
    <location>
        <begin position="71"/>
        <end position="157"/>
    </location>
</feature>
<dbReference type="SMART" id="SM00443">
    <property type="entry name" value="G_patch"/>
    <property type="match status" value="1"/>
</dbReference>
<protein>
    <recommendedName>
        <fullName evidence="4">G-patch domain-containing protein</fullName>
    </recommendedName>
</protein>
<dbReference type="AlphaFoldDB" id="A0A182R766"/>
<dbReference type="PROSITE" id="PS50174">
    <property type="entry name" value="G_PATCH"/>
    <property type="match status" value="1"/>
</dbReference>